<reference evidence="2 3" key="1">
    <citation type="submission" date="2021-06" db="EMBL/GenBank/DDBJ databases">
        <title>Caerostris extrusa draft genome.</title>
        <authorList>
            <person name="Kono N."/>
            <person name="Arakawa K."/>
        </authorList>
    </citation>
    <scope>NUCLEOTIDE SEQUENCE [LARGE SCALE GENOMIC DNA]</scope>
</reference>
<evidence type="ECO:0000313" key="3">
    <source>
        <dbReference type="Proteomes" id="UP001054945"/>
    </source>
</evidence>
<organism evidence="2 3">
    <name type="scientific">Caerostris extrusa</name>
    <name type="common">Bark spider</name>
    <name type="synonym">Caerostris bankana</name>
    <dbReference type="NCBI Taxonomy" id="172846"/>
    <lineage>
        <taxon>Eukaryota</taxon>
        <taxon>Metazoa</taxon>
        <taxon>Ecdysozoa</taxon>
        <taxon>Arthropoda</taxon>
        <taxon>Chelicerata</taxon>
        <taxon>Arachnida</taxon>
        <taxon>Araneae</taxon>
        <taxon>Araneomorphae</taxon>
        <taxon>Entelegynae</taxon>
        <taxon>Araneoidea</taxon>
        <taxon>Araneidae</taxon>
        <taxon>Caerostris</taxon>
    </lineage>
</organism>
<dbReference type="Proteomes" id="UP001054945">
    <property type="component" value="Unassembled WGS sequence"/>
</dbReference>
<dbReference type="AlphaFoldDB" id="A0AAV4P0M3"/>
<feature type="region of interest" description="Disordered" evidence="1">
    <location>
        <begin position="110"/>
        <end position="141"/>
    </location>
</feature>
<dbReference type="EMBL" id="BPLR01021525">
    <property type="protein sequence ID" value="GIX90722.1"/>
    <property type="molecule type" value="Genomic_DNA"/>
</dbReference>
<sequence>METRIQETLKLSSLLRPREGFYNCEFQLKGLVIIGERLYSSSYAALENTQESTILKFLLKSVGDLACFGDGWGLRAQGGRGWTKDLLSGDERSNLQGEKKSHLDMMMKETRHPEHCGGGSGQSKIDWSRIKETAEKNGESQ</sequence>
<evidence type="ECO:0000256" key="1">
    <source>
        <dbReference type="SAM" id="MobiDB-lite"/>
    </source>
</evidence>
<comment type="caution">
    <text evidence="2">The sequence shown here is derived from an EMBL/GenBank/DDBJ whole genome shotgun (WGS) entry which is preliminary data.</text>
</comment>
<feature type="compositionally biased region" description="Basic and acidic residues" evidence="1">
    <location>
        <begin position="126"/>
        <end position="141"/>
    </location>
</feature>
<protein>
    <submittedName>
        <fullName evidence="2">Uncharacterized protein</fullName>
    </submittedName>
</protein>
<accession>A0AAV4P0M3</accession>
<gene>
    <name evidence="2" type="ORF">CEXT_235631</name>
</gene>
<evidence type="ECO:0000313" key="2">
    <source>
        <dbReference type="EMBL" id="GIX90722.1"/>
    </source>
</evidence>
<keyword evidence="3" id="KW-1185">Reference proteome</keyword>
<proteinExistence type="predicted"/>
<name>A0AAV4P0M3_CAEEX</name>